<dbReference type="Proteomes" id="UP000636004">
    <property type="component" value="Unassembled WGS sequence"/>
</dbReference>
<sequence>MSKTIKKILINYKIVFFLAPILFLTSCSEIGLLSEKNSWIVNNIDSVGVFLKVYFVLQISIIIVSLILGIFLGRLGYLISLVIHFIWIVSARDYGFFKVLLLFGLFTIVSFLINLLKAGNRQSY</sequence>
<keyword evidence="3" id="KW-1185">Reference proteome</keyword>
<accession>A0A918RAT5</accession>
<evidence type="ECO:0000256" key="1">
    <source>
        <dbReference type="SAM" id="Phobius"/>
    </source>
</evidence>
<protein>
    <submittedName>
        <fullName evidence="2">Uncharacterized protein</fullName>
    </submittedName>
</protein>
<proteinExistence type="predicted"/>
<gene>
    <name evidence="2" type="ORF">GCM10007028_33320</name>
</gene>
<dbReference type="AlphaFoldDB" id="A0A918RAT5"/>
<dbReference type="EMBL" id="BMWZ01000009">
    <property type="protein sequence ID" value="GGZ92181.1"/>
    <property type="molecule type" value="Genomic_DNA"/>
</dbReference>
<feature type="transmembrane region" description="Helical" evidence="1">
    <location>
        <begin position="96"/>
        <end position="116"/>
    </location>
</feature>
<dbReference type="RefSeq" id="WP_189362566.1">
    <property type="nucleotide sequence ID" value="NZ_BMWZ01000009.1"/>
</dbReference>
<reference evidence="2" key="2">
    <citation type="submission" date="2020-09" db="EMBL/GenBank/DDBJ databases">
        <authorList>
            <person name="Sun Q."/>
            <person name="Kim S."/>
        </authorList>
    </citation>
    <scope>NUCLEOTIDE SEQUENCE</scope>
    <source>
        <strain evidence="2">KCTC 12710</strain>
    </source>
</reference>
<dbReference type="PROSITE" id="PS51257">
    <property type="entry name" value="PROKAR_LIPOPROTEIN"/>
    <property type="match status" value="1"/>
</dbReference>
<reference evidence="2" key="1">
    <citation type="journal article" date="2014" name="Int. J. Syst. Evol. Microbiol.">
        <title>Complete genome sequence of Corynebacterium casei LMG S-19264T (=DSM 44701T), isolated from a smear-ripened cheese.</title>
        <authorList>
            <consortium name="US DOE Joint Genome Institute (JGI-PGF)"/>
            <person name="Walter F."/>
            <person name="Albersmeier A."/>
            <person name="Kalinowski J."/>
            <person name="Ruckert C."/>
        </authorList>
    </citation>
    <scope>NUCLEOTIDE SEQUENCE</scope>
    <source>
        <strain evidence="2">KCTC 12710</strain>
    </source>
</reference>
<feature type="transmembrane region" description="Helical" evidence="1">
    <location>
        <begin position="12"/>
        <end position="34"/>
    </location>
</feature>
<evidence type="ECO:0000313" key="3">
    <source>
        <dbReference type="Proteomes" id="UP000636004"/>
    </source>
</evidence>
<evidence type="ECO:0000313" key="2">
    <source>
        <dbReference type="EMBL" id="GGZ92181.1"/>
    </source>
</evidence>
<keyword evidence="1" id="KW-0812">Transmembrane</keyword>
<feature type="transmembrane region" description="Helical" evidence="1">
    <location>
        <begin position="75"/>
        <end position="90"/>
    </location>
</feature>
<keyword evidence="1" id="KW-1133">Transmembrane helix</keyword>
<comment type="caution">
    <text evidence="2">The sequence shown here is derived from an EMBL/GenBank/DDBJ whole genome shotgun (WGS) entry which is preliminary data.</text>
</comment>
<keyword evidence="1" id="KW-0472">Membrane</keyword>
<name>A0A918RAT5_9FLAO</name>
<feature type="transmembrane region" description="Helical" evidence="1">
    <location>
        <begin position="46"/>
        <end position="68"/>
    </location>
</feature>
<organism evidence="2 3">
    <name type="scientific">Algibacter mikhailovii</name>
    <dbReference type="NCBI Taxonomy" id="425498"/>
    <lineage>
        <taxon>Bacteria</taxon>
        <taxon>Pseudomonadati</taxon>
        <taxon>Bacteroidota</taxon>
        <taxon>Flavobacteriia</taxon>
        <taxon>Flavobacteriales</taxon>
        <taxon>Flavobacteriaceae</taxon>
        <taxon>Algibacter</taxon>
    </lineage>
</organism>